<accession>A0A1T5EBM1</accession>
<evidence type="ECO:0000256" key="6">
    <source>
        <dbReference type="ARBA" id="ARBA00022692"/>
    </source>
</evidence>
<protein>
    <recommendedName>
        <fullName evidence="9">Transport permease protein</fullName>
    </recommendedName>
</protein>
<comment type="subcellular location">
    <subcellularLocation>
        <location evidence="1">Cell inner membrane</location>
        <topology evidence="1">Multi-pass membrane protein</topology>
    </subcellularLocation>
    <subcellularLocation>
        <location evidence="9">Cell membrane</location>
        <topology evidence="9">Multi-pass membrane protein</topology>
    </subcellularLocation>
</comment>
<evidence type="ECO:0000256" key="4">
    <source>
        <dbReference type="ARBA" id="ARBA00022475"/>
    </source>
</evidence>
<keyword evidence="6 9" id="KW-0812">Transmembrane</keyword>
<evidence type="ECO:0000259" key="10">
    <source>
        <dbReference type="PROSITE" id="PS51012"/>
    </source>
</evidence>
<dbReference type="PANTHER" id="PTHR30413">
    <property type="entry name" value="INNER MEMBRANE TRANSPORT PERMEASE"/>
    <property type="match status" value="1"/>
</dbReference>
<sequence length="286" mass="32727">MNNTSDENKKWTQVIESGHSLFSLNLKEVWNYRDLVYMLVKRDFVTSFKQTILGPLWFFINPIFTTVMYVIVFGNIANLSTDGAPKLAFYLAGVTLWNYFSSCLNNTSNVFRGNASIFGKVYFPRLVMPLAIVSSNLMQFGVQFLLFICVTAYYYFFEGNIHPNIWILATPFLIVLMAAFAMGMGMIFSSMTTKYKDLSMLLSFGVSLYMYVTPVVYPVSSMPEKYRWIADINPLTGIFECFKYAFLGVGDFNLNMLLYSTIVIFIILLVGTIIFNKVEKSFMDTV</sequence>
<dbReference type="GO" id="GO:0140359">
    <property type="term" value="F:ABC-type transporter activity"/>
    <property type="evidence" value="ECO:0007669"/>
    <property type="project" value="InterPro"/>
</dbReference>
<dbReference type="PRINTS" id="PR00164">
    <property type="entry name" value="ABC2TRNSPORT"/>
</dbReference>
<evidence type="ECO:0000256" key="8">
    <source>
        <dbReference type="ARBA" id="ARBA00023136"/>
    </source>
</evidence>
<feature type="transmembrane region" description="Helical" evidence="9">
    <location>
        <begin position="56"/>
        <end position="76"/>
    </location>
</feature>
<evidence type="ECO:0000313" key="11">
    <source>
        <dbReference type="EMBL" id="SKB81354.1"/>
    </source>
</evidence>
<dbReference type="OrthoDB" id="9786910at2"/>
<dbReference type="RefSeq" id="WP_079666529.1">
    <property type="nucleotide sequence ID" value="NZ_FUYZ01000003.1"/>
</dbReference>
<evidence type="ECO:0000256" key="1">
    <source>
        <dbReference type="ARBA" id="ARBA00004429"/>
    </source>
</evidence>
<proteinExistence type="inferred from homology"/>
<dbReference type="InterPro" id="IPR013525">
    <property type="entry name" value="ABC2_TM"/>
</dbReference>
<evidence type="ECO:0000256" key="7">
    <source>
        <dbReference type="ARBA" id="ARBA00022989"/>
    </source>
</evidence>
<dbReference type="Pfam" id="PF01061">
    <property type="entry name" value="ABC2_membrane"/>
    <property type="match status" value="1"/>
</dbReference>
<keyword evidence="8 9" id="KW-0472">Membrane</keyword>
<dbReference type="AlphaFoldDB" id="A0A1T5EBM1"/>
<feature type="transmembrane region" description="Helical" evidence="9">
    <location>
        <begin position="165"/>
        <end position="188"/>
    </location>
</feature>
<feature type="transmembrane region" description="Helical" evidence="9">
    <location>
        <begin position="200"/>
        <end position="219"/>
    </location>
</feature>
<evidence type="ECO:0000313" key="12">
    <source>
        <dbReference type="Proteomes" id="UP000191112"/>
    </source>
</evidence>
<keyword evidence="5" id="KW-0997">Cell inner membrane</keyword>
<evidence type="ECO:0000256" key="3">
    <source>
        <dbReference type="ARBA" id="ARBA00022448"/>
    </source>
</evidence>
<gene>
    <name evidence="11" type="ORF">SAMN05660477_01265</name>
</gene>
<keyword evidence="4 9" id="KW-1003">Cell membrane</keyword>
<dbReference type="STRING" id="619805.SAMN05660477_01265"/>
<evidence type="ECO:0000256" key="9">
    <source>
        <dbReference type="RuleBase" id="RU361157"/>
    </source>
</evidence>
<evidence type="ECO:0000256" key="5">
    <source>
        <dbReference type="ARBA" id="ARBA00022519"/>
    </source>
</evidence>
<name>A0A1T5EBM1_9FLAO</name>
<feature type="transmembrane region" description="Helical" evidence="9">
    <location>
        <begin position="88"/>
        <end position="105"/>
    </location>
</feature>
<dbReference type="GO" id="GO:0015920">
    <property type="term" value="P:lipopolysaccharide transport"/>
    <property type="evidence" value="ECO:0007669"/>
    <property type="project" value="TreeGrafter"/>
</dbReference>
<feature type="transmembrane region" description="Helical" evidence="9">
    <location>
        <begin position="256"/>
        <end position="275"/>
    </location>
</feature>
<feature type="transmembrane region" description="Helical" evidence="9">
    <location>
        <begin position="126"/>
        <end position="153"/>
    </location>
</feature>
<dbReference type="PIRSF" id="PIRSF006648">
    <property type="entry name" value="DrrB"/>
    <property type="match status" value="1"/>
</dbReference>
<keyword evidence="7 9" id="KW-1133">Transmembrane helix</keyword>
<dbReference type="PANTHER" id="PTHR30413:SF8">
    <property type="entry name" value="TRANSPORT PERMEASE PROTEIN"/>
    <property type="match status" value="1"/>
</dbReference>
<feature type="domain" description="ABC transmembrane type-2" evidence="10">
    <location>
        <begin position="53"/>
        <end position="278"/>
    </location>
</feature>
<keyword evidence="3 9" id="KW-0813">Transport</keyword>
<dbReference type="InterPro" id="IPR000412">
    <property type="entry name" value="ABC_2_transport"/>
</dbReference>
<keyword evidence="12" id="KW-1185">Reference proteome</keyword>
<dbReference type="PROSITE" id="PS51012">
    <property type="entry name" value="ABC_TM2"/>
    <property type="match status" value="1"/>
</dbReference>
<reference evidence="11 12" key="1">
    <citation type="submission" date="2017-02" db="EMBL/GenBank/DDBJ databases">
        <authorList>
            <person name="Peterson S.W."/>
        </authorList>
    </citation>
    <scope>NUCLEOTIDE SEQUENCE [LARGE SCALE GENOMIC DNA]</scope>
    <source>
        <strain evidence="11 12">DSM 22323</strain>
    </source>
</reference>
<organism evidence="11 12">
    <name type="scientific">Soonwooa buanensis</name>
    <dbReference type="NCBI Taxonomy" id="619805"/>
    <lineage>
        <taxon>Bacteria</taxon>
        <taxon>Pseudomonadati</taxon>
        <taxon>Bacteroidota</taxon>
        <taxon>Flavobacteriia</taxon>
        <taxon>Flavobacteriales</taxon>
        <taxon>Weeksellaceae</taxon>
        <taxon>Chryseobacterium group</taxon>
        <taxon>Soonwooa</taxon>
    </lineage>
</organism>
<dbReference type="GO" id="GO:0043190">
    <property type="term" value="C:ATP-binding cassette (ABC) transporter complex"/>
    <property type="evidence" value="ECO:0007669"/>
    <property type="project" value="InterPro"/>
</dbReference>
<evidence type="ECO:0000256" key="2">
    <source>
        <dbReference type="ARBA" id="ARBA00007783"/>
    </source>
</evidence>
<dbReference type="Proteomes" id="UP000191112">
    <property type="component" value="Unassembled WGS sequence"/>
</dbReference>
<comment type="similarity">
    <text evidence="2 9">Belongs to the ABC-2 integral membrane protein family.</text>
</comment>
<dbReference type="InterPro" id="IPR047817">
    <property type="entry name" value="ABC2_TM_bact-type"/>
</dbReference>
<dbReference type="EMBL" id="FUYZ01000003">
    <property type="protein sequence ID" value="SKB81354.1"/>
    <property type="molecule type" value="Genomic_DNA"/>
</dbReference>